<evidence type="ECO:0000256" key="5">
    <source>
        <dbReference type="PIRSR" id="PIRSR000349-1"/>
    </source>
</evidence>
<reference evidence="9" key="1">
    <citation type="submission" date="2016-12" db="EMBL/GenBank/DDBJ databases">
        <title>SODB2 sequence in Leishmania tropica.</title>
        <authorList>
            <person name="Shafie M."/>
            <person name="Soukkarieh C.D."/>
            <person name="Kweider M.D."/>
            <person name="Abbady A.Q."/>
            <person name="Murad H.D."/>
        </authorList>
    </citation>
    <scope>NUCLEOTIDE SEQUENCE</scope>
    <source>
        <strain evidence="9">Syrian 22</strain>
    </source>
</reference>
<feature type="binding site" evidence="5">
    <location>
        <position position="161"/>
    </location>
    <ligand>
        <name>Mn(2+)</name>
        <dbReference type="ChEBI" id="CHEBI:29035"/>
    </ligand>
</feature>
<gene>
    <name evidence="9" type="primary">SODB2</name>
</gene>
<dbReference type="SUPFAM" id="SSF46609">
    <property type="entry name" value="Fe,Mn superoxide dismutase (SOD), N-terminal domain"/>
    <property type="match status" value="1"/>
</dbReference>
<evidence type="ECO:0000256" key="3">
    <source>
        <dbReference type="ARBA" id="ARBA00022723"/>
    </source>
</evidence>
<dbReference type="PANTHER" id="PTHR42769">
    <property type="entry name" value="SUPEROXIDE DISMUTASE"/>
    <property type="match status" value="1"/>
</dbReference>
<dbReference type="Gene3D" id="3.55.40.20">
    <property type="entry name" value="Iron/manganese superoxide dismutase, C-terminal domain"/>
    <property type="match status" value="1"/>
</dbReference>
<evidence type="ECO:0000256" key="6">
    <source>
        <dbReference type="RuleBase" id="RU000414"/>
    </source>
</evidence>
<comment type="similarity">
    <text evidence="1 6">Belongs to the iron/manganese superoxide dismutase family.</text>
</comment>
<sequence>MAFAVQPLPYPHDALASKGMSKEQVTFHHDKHHKGYAVKLTAAAESNSALASKSLVEIIKSEKGPAFNCAAQIFNHDFFWRCLSPRGGSKPHGEIASAIIDSFGSFASFKKEFTAAANGHFGSGWAWLVKDKSNGKLKVLQTHDAGCPLTEPNLVPILTCDVWEHAYYIDYRNDRASYVNAFWNMVNWSHANHCYKAAGGSHYVNSDL</sequence>
<proteinExistence type="evidence at transcript level"/>
<name>A0A1Z1LZU1_LEITR</name>
<keyword evidence="3 5" id="KW-0479">Metal-binding</keyword>
<dbReference type="InterPro" id="IPR019833">
    <property type="entry name" value="Mn/Fe_SOD_BS"/>
</dbReference>
<dbReference type="Pfam" id="PF00081">
    <property type="entry name" value="Sod_Fe_N"/>
    <property type="match status" value="1"/>
</dbReference>
<feature type="domain" description="Manganese/iron superoxide dismutase N-terminal" evidence="7">
    <location>
        <begin position="3"/>
        <end position="84"/>
    </location>
</feature>
<dbReference type="FunFam" id="3.55.40.20:FF:000001">
    <property type="entry name" value="Superoxide dismutase"/>
    <property type="match status" value="1"/>
</dbReference>
<dbReference type="EC" id="1.15.1.1" evidence="2 6"/>
<dbReference type="GO" id="GO:0004784">
    <property type="term" value="F:superoxide dismutase activity"/>
    <property type="evidence" value="ECO:0007669"/>
    <property type="project" value="UniProtKB-EC"/>
</dbReference>
<evidence type="ECO:0000256" key="1">
    <source>
        <dbReference type="ARBA" id="ARBA00008714"/>
    </source>
</evidence>
<feature type="domain" description="Manganese/iron superoxide dismutase C-terminal" evidence="8">
    <location>
        <begin position="91"/>
        <end position="192"/>
    </location>
</feature>
<evidence type="ECO:0000259" key="8">
    <source>
        <dbReference type="Pfam" id="PF02777"/>
    </source>
</evidence>
<accession>A0A1Z1LZU1</accession>
<evidence type="ECO:0000256" key="2">
    <source>
        <dbReference type="ARBA" id="ARBA00012682"/>
    </source>
</evidence>
<dbReference type="InterPro" id="IPR036314">
    <property type="entry name" value="SOD_C_sf"/>
</dbReference>
<organism evidence="9">
    <name type="scientific">Leishmania tropica</name>
    <dbReference type="NCBI Taxonomy" id="5666"/>
    <lineage>
        <taxon>Eukaryota</taxon>
        <taxon>Discoba</taxon>
        <taxon>Euglenozoa</taxon>
        <taxon>Kinetoplastea</taxon>
        <taxon>Metakinetoplastina</taxon>
        <taxon>Trypanosomatida</taxon>
        <taxon>Trypanosomatidae</taxon>
        <taxon>Leishmaniinae</taxon>
        <taxon>Leishmania</taxon>
    </lineage>
</organism>
<dbReference type="Pfam" id="PF02777">
    <property type="entry name" value="Sod_Fe_C"/>
    <property type="match status" value="1"/>
</dbReference>
<dbReference type="PROSITE" id="PS00088">
    <property type="entry name" value="SOD_MN"/>
    <property type="match status" value="1"/>
</dbReference>
<evidence type="ECO:0000259" key="7">
    <source>
        <dbReference type="Pfam" id="PF00081"/>
    </source>
</evidence>
<dbReference type="InterPro" id="IPR001189">
    <property type="entry name" value="Mn/Fe_SOD"/>
</dbReference>
<evidence type="ECO:0000256" key="4">
    <source>
        <dbReference type="ARBA" id="ARBA00023002"/>
    </source>
</evidence>
<dbReference type="VEuPathDB" id="TriTrypDB:LTRL590_080008100"/>
<dbReference type="InterPro" id="IPR019832">
    <property type="entry name" value="Mn/Fe_SOD_C"/>
</dbReference>
<dbReference type="EMBL" id="KY366317">
    <property type="protein sequence ID" value="ARW59158.1"/>
    <property type="molecule type" value="mRNA"/>
</dbReference>
<dbReference type="InterPro" id="IPR036324">
    <property type="entry name" value="Mn/Fe_SOD_N_sf"/>
</dbReference>
<dbReference type="PRINTS" id="PR01703">
    <property type="entry name" value="MNSODISMTASE"/>
</dbReference>
<dbReference type="Gene3D" id="1.10.287.990">
    <property type="entry name" value="Fe,Mn superoxide dismutase (SOD) domain"/>
    <property type="match status" value="1"/>
</dbReference>
<protein>
    <recommendedName>
        <fullName evidence="2 6">Superoxide dismutase</fullName>
        <ecNumber evidence="2 6">1.15.1.1</ecNumber>
    </recommendedName>
</protein>
<evidence type="ECO:0000313" key="9">
    <source>
        <dbReference type="EMBL" id="ARW59158.1"/>
    </source>
</evidence>
<dbReference type="PANTHER" id="PTHR42769:SF3">
    <property type="entry name" value="SUPEROXIDE DISMUTASE [FE] 2, CHLOROPLASTIC"/>
    <property type="match status" value="1"/>
</dbReference>
<dbReference type="GO" id="GO:0046872">
    <property type="term" value="F:metal ion binding"/>
    <property type="evidence" value="ECO:0007669"/>
    <property type="project" value="UniProtKB-KW"/>
</dbReference>
<dbReference type="InterPro" id="IPR019831">
    <property type="entry name" value="Mn/Fe_SOD_N"/>
</dbReference>
<feature type="binding site" evidence="5">
    <location>
        <position position="165"/>
    </location>
    <ligand>
        <name>Mn(2+)</name>
        <dbReference type="ChEBI" id="CHEBI:29035"/>
    </ligand>
</feature>
<keyword evidence="4 6" id="KW-0560">Oxidoreductase</keyword>
<feature type="binding site" evidence="5">
    <location>
        <position position="28"/>
    </location>
    <ligand>
        <name>Mn(2+)</name>
        <dbReference type="ChEBI" id="CHEBI:29035"/>
    </ligand>
</feature>
<feature type="binding site" evidence="5">
    <location>
        <position position="76"/>
    </location>
    <ligand>
        <name>Mn(2+)</name>
        <dbReference type="ChEBI" id="CHEBI:29035"/>
    </ligand>
</feature>
<dbReference type="PIRSF" id="PIRSF000349">
    <property type="entry name" value="SODismutase"/>
    <property type="match status" value="1"/>
</dbReference>
<dbReference type="AlphaFoldDB" id="A0A1Z1LZU1"/>
<comment type="catalytic activity">
    <reaction evidence="6">
        <text>2 superoxide + 2 H(+) = H2O2 + O2</text>
        <dbReference type="Rhea" id="RHEA:20696"/>
        <dbReference type="ChEBI" id="CHEBI:15378"/>
        <dbReference type="ChEBI" id="CHEBI:15379"/>
        <dbReference type="ChEBI" id="CHEBI:16240"/>
        <dbReference type="ChEBI" id="CHEBI:18421"/>
        <dbReference type="EC" id="1.15.1.1"/>
    </reaction>
</comment>
<comment type="function">
    <text evidence="6">Destroys radicals which are normally produced within the cells and which are toxic to biological systems.</text>
</comment>
<dbReference type="SUPFAM" id="SSF54719">
    <property type="entry name" value="Fe,Mn superoxide dismutase (SOD), C-terminal domain"/>
    <property type="match status" value="1"/>
</dbReference>